<evidence type="ECO:0000313" key="2">
    <source>
        <dbReference type="EMBL" id="KAJ2779832.1"/>
    </source>
</evidence>
<keyword evidence="1" id="KW-0812">Transmembrane</keyword>
<dbReference type="AlphaFoldDB" id="A0A9W8HDJ3"/>
<feature type="transmembrane region" description="Helical" evidence="1">
    <location>
        <begin position="141"/>
        <end position="162"/>
    </location>
</feature>
<sequence>MQVLRYDAEGNKVNQWASCRRGENFLFIVFYTAVGLVYCFMGAAIIAKKDDRVDDIANKMGDFGKFSYGISVTADFSAALMVFGWIWMCIYRRQKAIVDYTRHPKTNIGVEILFLATHICFIVSDRVFIHMLPSTIDFYEVMYPVAMTFVLLMAILIVYLVLKYITRACKGASAET</sequence>
<reference evidence="2" key="1">
    <citation type="submission" date="2022-07" db="EMBL/GenBank/DDBJ databases">
        <title>Phylogenomic reconstructions and comparative analyses of Kickxellomycotina fungi.</title>
        <authorList>
            <person name="Reynolds N.K."/>
            <person name="Stajich J.E."/>
            <person name="Barry K."/>
            <person name="Grigoriev I.V."/>
            <person name="Crous P."/>
            <person name="Smith M.E."/>
        </authorList>
    </citation>
    <scope>NUCLEOTIDE SEQUENCE</scope>
    <source>
        <strain evidence="2">NBRC 105414</strain>
    </source>
</reference>
<proteinExistence type="predicted"/>
<dbReference type="Proteomes" id="UP001140217">
    <property type="component" value="Unassembled WGS sequence"/>
</dbReference>
<keyword evidence="3" id="KW-1185">Reference proteome</keyword>
<keyword evidence="1" id="KW-0472">Membrane</keyword>
<dbReference type="OrthoDB" id="10391722at2759"/>
<feature type="transmembrane region" description="Helical" evidence="1">
    <location>
        <begin position="108"/>
        <end position="129"/>
    </location>
</feature>
<feature type="transmembrane region" description="Helical" evidence="1">
    <location>
        <begin position="25"/>
        <end position="46"/>
    </location>
</feature>
<gene>
    <name evidence="2" type="ORF">H4R18_003793</name>
</gene>
<name>A0A9W8HDJ3_9FUNG</name>
<evidence type="ECO:0000256" key="1">
    <source>
        <dbReference type="SAM" id="Phobius"/>
    </source>
</evidence>
<organism evidence="2 3">
    <name type="scientific">Coemansia javaensis</name>
    <dbReference type="NCBI Taxonomy" id="2761396"/>
    <lineage>
        <taxon>Eukaryota</taxon>
        <taxon>Fungi</taxon>
        <taxon>Fungi incertae sedis</taxon>
        <taxon>Zoopagomycota</taxon>
        <taxon>Kickxellomycotina</taxon>
        <taxon>Kickxellomycetes</taxon>
        <taxon>Kickxellales</taxon>
        <taxon>Kickxellaceae</taxon>
        <taxon>Coemansia</taxon>
    </lineage>
</organism>
<feature type="transmembrane region" description="Helical" evidence="1">
    <location>
        <begin position="66"/>
        <end position="87"/>
    </location>
</feature>
<accession>A0A9W8HDJ3</accession>
<dbReference type="EMBL" id="JANBUL010000161">
    <property type="protein sequence ID" value="KAJ2779832.1"/>
    <property type="molecule type" value="Genomic_DNA"/>
</dbReference>
<comment type="caution">
    <text evidence="2">The sequence shown here is derived from an EMBL/GenBank/DDBJ whole genome shotgun (WGS) entry which is preliminary data.</text>
</comment>
<protein>
    <submittedName>
        <fullName evidence="2">Uncharacterized protein</fullName>
    </submittedName>
</protein>
<keyword evidence="1" id="KW-1133">Transmembrane helix</keyword>
<evidence type="ECO:0000313" key="3">
    <source>
        <dbReference type="Proteomes" id="UP001140217"/>
    </source>
</evidence>